<gene>
    <name evidence="2" type="ORF">F2Q69_00043192</name>
</gene>
<dbReference type="Proteomes" id="UP000712600">
    <property type="component" value="Unassembled WGS sequence"/>
</dbReference>
<keyword evidence="1" id="KW-0732">Signal</keyword>
<dbReference type="AlphaFoldDB" id="A0A8S9NFC8"/>
<dbReference type="EMBL" id="QGKX02001621">
    <property type="protein sequence ID" value="KAF3503824.1"/>
    <property type="molecule type" value="Genomic_DNA"/>
</dbReference>
<comment type="caution">
    <text evidence="2">The sequence shown here is derived from an EMBL/GenBank/DDBJ whole genome shotgun (WGS) entry which is preliminary data.</text>
</comment>
<protein>
    <submittedName>
        <fullName evidence="2">Uncharacterized protein</fullName>
    </submittedName>
</protein>
<name>A0A8S9NFC8_BRACR</name>
<evidence type="ECO:0000313" key="3">
    <source>
        <dbReference type="Proteomes" id="UP000712600"/>
    </source>
</evidence>
<organism evidence="2 3">
    <name type="scientific">Brassica cretica</name>
    <name type="common">Mustard</name>
    <dbReference type="NCBI Taxonomy" id="69181"/>
    <lineage>
        <taxon>Eukaryota</taxon>
        <taxon>Viridiplantae</taxon>
        <taxon>Streptophyta</taxon>
        <taxon>Embryophyta</taxon>
        <taxon>Tracheophyta</taxon>
        <taxon>Spermatophyta</taxon>
        <taxon>Magnoliopsida</taxon>
        <taxon>eudicotyledons</taxon>
        <taxon>Gunneridae</taxon>
        <taxon>Pentapetalae</taxon>
        <taxon>rosids</taxon>
        <taxon>malvids</taxon>
        <taxon>Brassicales</taxon>
        <taxon>Brassicaceae</taxon>
        <taxon>Brassiceae</taxon>
        <taxon>Brassica</taxon>
    </lineage>
</organism>
<feature type="signal peptide" evidence="1">
    <location>
        <begin position="1"/>
        <end position="22"/>
    </location>
</feature>
<proteinExistence type="predicted"/>
<accession>A0A8S9NFC8</accession>
<reference evidence="2" key="1">
    <citation type="submission" date="2019-12" db="EMBL/GenBank/DDBJ databases">
        <title>Genome sequencing and annotation of Brassica cretica.</title>
        <authorList>
            <person name="Studholme D.J."/>
            <person name="Sarris P."/>
        </authorList>
    </citation>
    <scope>NUCLEOTIDE SEQUENCE</scope>
    <source>
        <strain evidence="2">PFS-109/04</strain>
        <tissue evidence="2">Leaf</tissue>
    </source>
</reference>
<evidence type="ECO:0000256" key="1">
    <source>
        <dbReference type="SAM" id="SignalP"/>
    </source>
</evidence>
<sequence>MAPGPPWMHICVLVRMIRLIHGVQVDSFDFVIPRFPHDTDMITQTEYGDMISDGSNEKWWIEGRTTDAEGC</sequence>
<evidence type="ECO:0000313" key="2">
    <source>
        <dbReference type="EMBL" id="KAF3503824.1"/>
    </source>
</evidence>
<feature type="chain" id="PRO_5035769768" evidence="1">
    <location>
        <begin position="23"/>
        <end position="71"/>
    </location>
</feature>